<gene>
    <name evidence="2" type="ORF">M5K25_028092</name>
</gene>
<feature type="compositionally biased region" description="Basic and acidic residues" evidence="1">
    <location>
        <begin position="60"/>
        <end position="72"/>
    </location>
</feature>
<keyword evidence="3" id="KW-1185">Reference proteome</keyword>
<comment type="caution">
    <text evidence="2">The sequence shown here is derived from an EMBL/GenBank/DDBJ whole genome shotgun (WGS) entry which is preliminary data.</text>
</comment>
<protein>
    <submittedName>
        <fullName evidence="2">Uncharacterized protein</fullName>
    </submittedName>
</protein>
<feature type="region of interest" description="Disordered" evidence="1">
    <location>
        <begin position="32"/>
        <end position="114"/>
    </location>
</feature>
<proteinExistence type="predicted"/>
<evidence type="ECO:0000256" key="1">
    <source>
        <dbReference type="SAM" id="MobiDB-lite"/>
    </source>
</evidence>
<evidence type="ECO:0000313" key="2">
    <source>
        <dbReference type="EMBL" id="KAL0903693.1"/>
    </source>
</evidence>
<dbReference type="EMBL" id="JANQDX010000020">
    <property type="protein sequence ID" value="KAL0903693.1"/>
    <property type="molecule type" value="Genomic_DNA"/>
</dbReference>
<dbReference type="AlphaFoldDB" id="A0ABD0TVQ3"/>
<evidence type="ECO:0000313" key="3">
    <source>
        <dbReference type="Proteomes" id="UP001552299"/>
    </source>
</evidence>
<accession>A0ABD0TVQ3</accession>
<name>A0ABD0TVQ3_DENTH</name>
<reference evidence="2 3" key="1">
    <citation type="journal article" date="2024" name="Plant Biotechnol. J.">
        <title>Dendrobium thyrsiflorum genome and its molecular insights into genes involved in important horticultural traits.</title>
        <authorList>
            <person name="Chen B."/>
            <person name="Wang J.Y."/>
            <person name="Zheng P.J."/>
            <person name="Li K.L."/>
            <person name="Liang Y.M."/>
            <person name="Chen X.F."/>
            <person name="Zhang C."/>
            <person name="Zhao X."/>
            <person name="He X."/>
            <person name="Zhang G.Q."/>
            <person name="Liu Z.J."/>
            <person name="Xu Q."/>
        </authorList>
    </citation>
    <scope>NUCLEOTIDE SEQUENCE [LARGE SCALE GENOMIC DNA]</scope>
    <source>
        <strain evidence="2">GZMU011</strain>
    </source>
</reference>
<feature type="region of interest" description="Disordered" evidence="1">
    <location>
        <begin position="1"/>
        <end position="20"/>
    </location>
</feature>
<sequence length="114" mass="13008">MGCGGSRPEPDDEVPPGLRPFWRRIQELKRSRMEDLHRRRRERKDSVVSTAELIHPVEANAKEEKSNGRAEETPGSPSFRFYLNDAGKGGHENPVRGNQQEKLSEAKELTNESR</sequence>
<dbReference type="Proteomes" id="UP001552299">
    <property type="component" value="Unassembled WGS sequence"/>
</dbReference>
<organism evidence="2 3">
    <name type="scientific">Dendrobium thyrsiflorum</name>
    <name type="common">Pinecone-like raceme dendrobium</name>
    <name type="synonym">Orchid</name>
    <dbReference type="NCBI Taxonomy" id="117978"/>
    <lineage>
        <taxon>Eukaryota</taxon>
        <taxon>Viridiplantae</taxon>
        <taxon>Streptophyta</taxon>
        <taxon>Embryophyta</taxon>
        <taxon>Tracheophyta</taxon>
        <taxon>Spermatophyta</taxon>
        <taxon>Magnoliopsida</taxon>
        <taxon>Liliopsida</taxon>
        <taxon>Asparagales</taxon>
        <taxon>Orchidaceae</taxon>
        <taxon>Epidendroideae</taxon>
        <taxon>Malaxideae</taxon>
        <taxon>Dendrobiinae</taxon>
        <taxon>Dendrobium</taxon>
    </lineage>
</organism>
<feature type="compositionally biased region" description="Basic and acidic residues" evidence="1">
    <location>
        <begin position="102"/>
        <end position="114"/>
    </location>
</feature>